<keyword evidence="1" id="KW-0472">Membrane</keyword>
<keyword evidence="1" id="KW-0812">Transmembrane</keyword>
<gene>
    <name evidence="4" type="ORF">PPL_08052</name>
</gene>
<dbReference type="SUPFAM" id="SSF81296">
    <property type="entry name" value="E set domains"/>
    <property type="match status" value="1"/>
</dbReference>
<dbReference type="InterPro" id="IPR014756">
    <property type="entry name" value="Ig_E-set"/>
</dbReference>
<dbReference type="Pfam" id="PF22933">
    <property type="entry name" value="ComC_SSD"/>
    <property type="match status" value="2"/>
</dbReference>
<dbReference type="InterPro" id="IPR054484">
    <property type="entry name" value="ComC_SSD"/>
</dbReference>
<dbReference type="InterPro" id="IPR000742">
    <property type="entry name" value="EGF"/>
</dbReference>
<dbReference type="Proteomes" id="UP000001396">
    <property type="component" value="Unassembled WGS sequence"/>
</dbReference>
<keyword evidence="1" id="KW-1133">Transmembrane helix</keyword>
<evidence type="ECO:0000259" key="2">
    <source>
        <dbReference type="PROSITE" id="PS00022"/>
    </source>
</evidence>
<dbReference type="PROSITE" id="PS01186">
    <property type="entry name" value="EGF_2"/>
    <property type="match status" value="1"/>
</dbReference>
<evidence type="ECO:0000313" key="5">
    <source>
        <dbReference type="Proteomes" id="UP000001396"/>
    </source>
</evidence>
<sequence length="1855" mass="208265">MYIDYTSGQVTLNEPDLSSIRWISIQYQLGWSLTETECSKISTFLSCITVGNAQNITSIFMFLKDVNHVIDQGAVPVVSSLKFNALEHISFATSNPVKDPNQNFMVLLHVPENNRLFTLNLYNLYDPVILPNNFGVYLSLGQIGFYNTTFNSNIPSTLFTPNTLTFTFRDSKFTSSSYSVLLNPNVKLPGLNTLATYATQSTFYNLTSDNYPNLYSVDIIADAPIYVSISMPRLSNLILRSTTLYDVNPNESNLTISGQYPNLKTLTLSKIKFTPTDFSFAPKMDQVTISGSNFFSNLINVSSLYAVDSISPAVFPSVSWFDQGARVVLKNMSLSGQIPNYPGQGFYPVTLHLPNNPGITGEVPESFCYLFDIDLSGTSVTKIPDCYFCQWNQFWSYFPITLPETFECSNFPASGEPSGKQTFTIYNKNLTLEWVTDPTKLDTATGSVNEGSLRIDIFGQFNEDFIYTIDYNDQPCLVERIQPTFLNCYVYNPVGSKYNIATVNSTYQTFVILFEIRNTPVVTATSELLETGGDLLLYGYFPETITVLDVSVNNITCNIIESNSNEIHCNLPGNLSIGFADLEVNTDNKIFRSKSLLVVYPIKKINNCISSSSNSSKDCSGNGKCFNNRCICNNGFGGFYCQSELTPTIIFRPNTTSPDVVVSKSNTHFQFNIIAIEELNDLRDTVIRNSINQSKWTYSTNSTNQFDNYKYIINDTSAGCSLEVNIDNFKVNQNITFGSIIHSYPVNSLKLSITISGWLFTSNLNTLRVLLQTEMKYDQLEDKCKSDIQKNQQFDQLHNLQYLTITKDGVTYFGRFLDYVLSDNRPAYSLNEIISNSTTNSTQSVIIGINMPQSQTTIIDPDFSVLVDPSSEPTDCKESTSSSKSMKLVAIIVPIGVFAVAALAGTIIYILDIDVIYSKCSLISISVVEQILFFFSSFLVLFLSSIRWLSMQYQLGWSLTEVDCTALSQIVCNTVGNEQNVSIIYVTSLYQPTPQGTPPTIQKLAFQNITRIVLTGYYPAVDPSQNIFELINIPENKYLEVLNFQFVDPIVLPSNFGSYFSDFNFFSNVWMFLIFPDQSPMIHTFFNLTNTNFPNMQQIELTLSQPVDVNIQEFPGQAIKLKSTPSRYKNEIRSNLSFKSAYGFYLLDIDNFNINPNDFRLSSLSTITLQKSGGITGPKYLRYYKEINSDPSTYPVYSWFAANSTIEINNNTHLVGPVHDYPSEGFYPITLNLADNPNISELPESFCYLEDIDLTGTALTTVPDCFYCKWTFFKNRFSVKIPTDFVCVPRLDKTLFVYNPINPNPINMHIFGKNLGWDKIANLTMVTANSHFIYNNNNTTKGSFSFFVNTTKLTFEWAYDISIVNAAFGIIEGTSLRVEINGTFNTTMDYLVVINGVSCSPADIYPNVLICTLSSIPTIRNPIVTVTNEIQSINTTLKIQNIPIVVSTSKLYESGGNLTLYGYFHDNIIQANVTVNNVNCTITKANSTVIVCIITTNLTPGFANLSVFTNNIEFISSYLVIYPLDIPNNCIVDNSTCSSNGNCINNKCVCNSGFGGYYCQSTLTPTVIIQPNTTSPNVNVISNNTQFQFNIIAIQELDDLRDVFSSYHFNVSNWNYSKSSDIEKDNYKYVLNDSSVQFKTEVNIDNFKVYKNLTFAGIETIYPPNSLKLSITISGWSFNSNLNTLRVLFATEMKYQTIDDKCQSEIRDKQQFDQLHNLQYLTITKDGVTYFGRFLDYVLSDNRPAYSLNEIISNSTTNSTQSVIIGINMPQSQTTIIDPDFSVLIDRSSEPTDCKEDSPSSSKSMKLVAIIVPVVIVGVALIVAIIFNVTKDDVTYFRRFLDFVLSDNRPDLLFE</sequence>
<organism evidence="4 5">
    <name type="scientific">Heterostelium pallidum (strain ATCC 26659 / Pp 5 / PN500)</name>
    <name type="common">Cellular slime mold</name>
    <name type="synonym">Polysphondylium pallidum</name>
    <dbReference type="NCBI Taxonomy" id="670386"/>
    <lineage>
        <taxon>Eukaryota</taxon>
        <taxon>Amoebozoa</taxon>
        <taxon>Evosea</taxon>
        <taxon>Eumycetozoa</taxon>
        <taxon>Dictyostelia</taxon>
        <taxon>Acytosteliales</taxon>
        <taxon>Acytosteliaceae</taxon>
        <taxon>Heterostelium</taxon>
    </lineage>
</organism>
<dbReference type="Gene3D" id="2.10.25.10">
    <property type="entry name" value="Laminin"/>
    <property type="match status" value="1"/>
</dbReference>
<name>D3BIH3_HETP5</name>
<evidence type="ECO:0000259" key="3">
    <source>
        <dbReference type="PROSITE" id="PS01186"/>
    </source>
</evidence>
<feature type="transmembrane region" description="Helical" evidence="1">
    <location>
        <begin position="931"/>
        <end position="949"/>
    </location>
</feature>
<dbReference type="GeneID" id="31363532"/>
<dbReference type="PROSITE" id="PS00022">
    <property type="entry name" value="EGF_1"/>
    <property type="match status" value="1"/>
</dbReference>
<dbReference type="CDD" id="cd00603">
    <property type="entry name" value="IPT_PCSR"/>
    <property type="match status" value="1"/>
</dbReference>
<dbReference type="EMBL" id="ADBJ01000037">
    <property type="protein sequence ID" value="EFA78597.1"/>
    <property type="molecule type" value="Genomic_DNA"/>
</dbReference>
<proteinExistence type="predicted"/>
<dbReference type="PANTHER" id="PTHR24032">
    <property type="entry name" value="EGF-LIKE DOMAIN-CONTAINING PROTEIN-RELATED-RELATED"/>
    <property type="match status" value="1"/>
</dbReference>
<feature type="transmembrane region" description="Helical" evidence="1">
    <location>
        <begin position="1807"/>
        <end position="1829"/>
    </location>
</feature>
<dbReference type="InParanoid" id="D3BIH3"/>
<accession>D3BIH3</accession>
<feature type="domain" description="EGF-like" evidence="2 3">
    <location>
        <begin position="1548"/>
        <end position="1559"/>
    </location>
</feature>
<reference evidence="4 5" key="1">
    <citation type="journal article" date="2011" name="Genome Res.">
        <title>Phylogeny-wide analysis of social amoeba genomes highlights ancient origins for complex intercellular communication.</title>
        <authorList>
            <person name="Heidel A.J."/>
            <person name="Lawal H.M."/>
            <person name="Felder M."/>
            <person name="Schilde C."/>
            <person name="Helps N.R."/>
            <person name="Tunggal B."/>
            <person name="Rivero F."/>
            <person name="John U."/>
            <person name="Schleicher M."/>
            <person name="Eichinger L."/>
            <person name="Platzer M."/>
            <person name="Noegel A.A."/>
            <person name="Schaap P."/>
            <person name="Gloeckner G."/>
        </authorList>
    </citation>
    <scope>NUCLEOTIDE SEQUENCE [LARGE SCALE GENOMIC DNA]</scope>
    <source>
        <strain evidence="5">ATCC 26659 / Pp 5 / PN500</strain>
    </source>
</reference>
<protein>
    <recommendedName>
        <fullName evidence="2 3">EGF-like domain-containing protein</fullName>
    </recommendedName>
</protein>
<evidence type="ECO:0000313" key="4">
    <source>
        <dbReference type="EMBL" id="EFA78597.1"/>
    </source>
</evidence>
<evidence type="ECO:0000256" key="1">
    <source>
        <dbReference type="SAM" id="Phobius"/>
    </source>
</evidence>
<dbReference type="SUPFAM" id="SSF52047">
    <property type="entry name" value="RNI-like"/>
    <property type="match status" value="1"/>
</dbReference>
<feature type="transmembrane region" description="Helical" evidence="1">
    <location>
        <begin position="888"/>
        <end position="911"/>
    </location>
</feature>
<keyword evidence="5" id="KW-1185">Reference proteome</keyword>
<dbReference type="OMA" id="GINIGQC"/>
<comment type="caution">
    <text evidence="4">The sequence shown here is derived from an EMBL/GenBank/DDBJ whole genome shotgun (WGS) entry which is preliminary data.</text>
</comment>
<dbReference type="InterPro" id="IPR053331">
    <property type="entry name" value="EGF-like_comC"/>
</dbReference>
<dbReference type="RefSeq" id="XP_020430721.1">
    <property type="nucleotide sequence ID" value="XM_020578882.1"/>
</dbReference>
<dbReference type="PANTHER" id="PTHR24032:SF16">
    <property type="entry name" value="EGF-LIKE DOMAIN-CONTAINING PROTEIN"/>
    <property type="match status" value="1"/>
</dbReference>